<dbReference type="GO" id="GO:0071944">
    <property type="term" value="C:cell periphery"/>
    <property type="evidence" value="ECO:0007669"/>
    <property type="project" value="UniProtKB-ARBA"/>
</dbReference>
<dbReference type="InterPro" id="IPR051694">
    <property type="entry name" value="Immunoregulatory_rcpt-like"/>
</dbReference>
<dbReference type="AlphaFoldDB" id="A0A401H6U7"/>
<dbReference type="RefSeq" id="XP_027621079.1">
    <property type="nucleotide sequence ID" value="XM_027765278.1"/>
</dbReference>
<dbReference type="SUPFAM" id="SSF50044">
    <property type="entry name" value="SH3-domain"/>
    <property type="match status" value="1"/>
</dbReference>
<keyword evidence="3 8" id="KW-0812">Transmembrane</keyword>
<evidence type="ECO:0000256" key="1">
    <source>
        <dbReference type="ARBA" id="ARBA00004167"/>
    </source>
</evidence>
<comment type="caution">
    <text evidence="10">The sequence shown here is derived from an EMBL/GenBank/DDBJ whole genome shotgun (WGS) entry which is preliminary data.</text>
</comment>
<feature type="domain" description="SH3" evidence="9">
    <location>
        <begin position="347"/>
        <end position="409"/>
    </location>
</feature>
<dbReference type="SMART" id="SM00326">
    <property type="entry name" value="SH3"/>
    <property type="match status" value="1"/>
</dbReference>
<evidence type="ECO:0000259" key="9">
    <source>
        <dbReference type="PROSITE" id="PS50002"/>
    </source>
</evidence>
<comment type="subcellular location">
    <subcellularLocation>
        <location evidence="1">Membrane</location>
        <topology evidence="1">Single-pass membrane protein</topology>
    </subcellularLocation>
</comment>
<dbReference type="Gene3D" id="2.30.30.40">
    <property type="entry name" value="SH3 Domains"/>
    <property type="match status" value="1"/>
</dbReference>
<dbReference type="PANTHER" id="PTHR15549:SF26">
    <property type="entry name" value="AXIAL BUDDING PATTERN PROTEIN 2-RELATED"/>
    <property type="match status" value="1"/>
</dbReference>
<keyword evidence="4 8" id="KW-1133">Transmembrane helix</keyword>
<evidence type="ECO:0000256" key="4">
    <source>
        <dbReference type="ARBA" id="ARBA00022989"/>
    </source>
</evidence>
<feature type="transmembrane region" description="Helical" evidence="8">
    <location>
        <begin position="171"/>
        <end position="195"/>
    </location>
</feature>
<dbReference type="GO" id="GO:0016020">
    <property type="term" value="C:membrane"/>
    <property type="evidence" value="ECO:0007669"/>
    <property type="project" value="UniProtKB-SubCell"/>
</dbReference>
<dbReference type="Proteomes" id="UP000287166">
    <property type="component" value="Unassembled WGS sequence"/>
</dbReference>
<dbReference type="InParanoid" id="A0A401H6U7"/>
<dbReference type="PANTHER" id="PTHR15549">
    <property type="entry name" value="PAIRED IMMUNOGLOBULIN-LIKE TYPE 2 RECEPTOR"/>
    <property type="match status" value="1"/>
</dbReference>
<gene>
    <name evidence="10" type="ORF">SCP_1900150</name>
</gene>
<evidence type="ECO:0000256" key="3">
    <source>
        <dbReference type="ARBA" id="ARBA00022692"/>
    </source>
</evidence>
<dbReference type="EMBL" id="BFAD01000019">
    <property type="protein sequence ID" value="GBE90166.1"/>
    <property type="molecule type" value="Genomic_DNA"/>
</dbReference>
<reference evidence="10 11" key="1">
    <citation type="journal article" date="2018" name="Sci. Rep.">
        <title>Genome sequence of the cauliflower mushroom Sparassis crispa (Hanabiratake) and its association with beneficial usage.</title>
        <authorList>
            <person name="Kiyama R."/>
            <person name="Furutani Y."/>
            <person name="Kawaguchi K."/>
            <person name="Nakanishi T."/>
        </authorList>
    </citation>
    <scope>NUCLEOTIDE SEQUENCE [LARGE SCALE GENOMIC DNA]</scope>
</reference>
<sequence length="454" mass="47149">MPAVRGHSTLKRFSRGAHELDARANSKPSVTVVLSETTIGGIAVPVFVTETITPSSSGVSSSSATSEATSSPPNQSSSVRSSSASSASQSSHSSPSSSSAPSSSSSASSTAQSSMSTSHASSPETSSQSSSATATPSIPSATFISSTASPTPTTFNNSNASSSTAVAKKGLSGGAIGGIVAGGAAVVLLLIVYFVRKRFLYKRQKRRNSWAIDAFSSGPAQPADGGNVSDLSRVPSFITSNRDNFSIRSAQPPVQSPPMQRRDMQPPLMQPLSLQQRAMQPPPVQAVMQPFNPYSQMSRQVAPPAIPFVPLPAAPPTAYNTPAPAVLPSAAPQFHPISLTPSAAPAAGGQTAFALIKSAFVPRLPDELSVSAGEMVRMVAEYDDGWARCANMRGEQGVVPLECLQRQRPNASGVQAPVLQNPQQLAYVGEGTGDWRMSQRESSLYPAQNPSMGY</sequence>
<evidence type="ECO:0000256" key="5">
    <source>
        <dbReference type="ARBA" id="ARBA00023136"/>
    </source>
</evidence>
<name>A0A401H6U7_9APHY</name>
<dbReference type="OrthoDB" id="5340910at2759"/>
<dbReference type="GeneID" id="38787083"/>
<dbReference type="InterPro" id="IPR036028">
    <property type="entry name" value="SH3-like_dom_sf"/>
</dbReference>
<dbReference type="STRING" id="139825.A0A401H6U7"/>
<evidence type="ECO:0000256" key="7">
    <source>
        <dbReference type="SAM" id="MobiDB-lite"/>
    </source>
</evidence>
<evidence type="ECO:0000256" key="8">
    <source>
        <dbReference type="SAM" id="Phobius"/>
    </source>
</evidence>
<accession>A0A401H6U7</accession>
<proteinExistence type="predicted"/>
<evidence type="ECO:0000313" key="10">
    <source>
        <dbReference type="EMBL" id="GBE90166.1"/>
    </source>
</evidence>
<evidence type="ECO:0000313" key="11">
    <source>
        <dbReference type="Proteomes" id="UP000287166"/>
    </source>
</evidence>
<dbReference type="Pfam" id="PF14604">
    <property type="entry name" value="SH3_9"/>
    <property type="match status" value="1"/>
</dbReference>
<protein>
    <recommendedName>
        <fullName evidence="9">SH3 domain-containing protein</fullName>
    </recommendedName>
</protein>
<dbReference type="InterPro" id="IPR001452">
    <property type="entry name" value="SH3_domain"/>
</dbReference>
<evidence type="ECO:0000256" key="6">
    <source>
        <dbReference type="PROSITE-ProRule" id="PRU00192"/>
    </source>
</evidence>
<keyword evidence="11" id="KW-1185">Reference proteome</keyword>
<organism evidence="10 11">
    <name type="scientific">Sparassis crispa</name>
    <dbReference type="NCBI Taxonomy" id="139825"/>
    <lineage>
        <taxon>Eukaryota</taxon>
        <taxon>Fungi</taxon>
        <taxon>Dikarya</taxon>
        <taxon>Basidiomycota</taxon>
        <taxon>Agaricomycotina</taxon>
        <taxon>Agaricomycetes</taxon>
        <taxon>Polyporales</taxon>
        <taxon>Sparassidaceae</taxon>
        <taxon>Sparassis</taxon>
    </lineage>
</organism>
<dbReference type="PROSITE" id="PS50002">
    <property type="entry name" value="SH3"/>
    <property type="match status" value="1"/>
</dbReference>
<feature type="region of interest" description="Disordered" evidence="7">
    <location>
        <begin position="53"/>
        <end position="161"/>
    </location>
</feature>
<keyword evidence="5 8" id="KW-0472">Membrane</keyword>
<evidence type="ECO:0000256" key="2">
    <source>
        <dbReference type="ARBA" id="ARBA00022443"/>
    </source>
</evidence>
<keyword evidence="2 6" id="KW-0728">SH3 domain</keyword>